<feature type="chain" id="PRO_5028979441" description="Secreted protein" evidence="1">
    <location>
        <begin position="25"/>
        <end position="202"/>
    </location>
</feature>
<protein>
    <recommendedName>
        <fullName evidence="4">Secreted protein</fullName>
    </recommendedName>
</protein>
<keyword evidence="3" id="KW-1185">Reference proteome</keyword>
<dbReference type="PANTHER" id="PTHR38847">
    <property type="match status" value="1"/>
</dbReference>
<gene>
    <name evidence="2" type="ORF">BDV95DRAFT_597125</name>
</gene>
<name>A0A7C8I5Q4_9PLEO</name>
<sequence>MKYTFTALALAATALANPLPEAQGAPPSFRIKNVVSGGSGCPQGSVDIDYTDSKVLPIYFNREFTAKVGPGVAPDQSRKNCQLSIALQFSPGYQYAVYSADYSGWGDLDSGVRGVVRANYYFSGEQDQAASTLALNGPFNGRYSKHDDVAVSVWSPCGSEAALNVNAEVALTPMGGSQSGTLVATKESARFTHSVFIKWRQC</sequence>
<keyword evidence="1" id="KW-0732">Signal</keyword>
<evidence type="ECO:0000313" key="3">
    <source>
        <dbReference type="Proteomes" id="UP000481861"/>
    </source>
</evidence>
<dbReference type="PANTHER" id="PTHR38847:SF1">
    <property type="entry name" value="PSEUDOURIDINE SYNTHASE RSUA_RLUA-LIKE DOMAIN-CONTAINING PROTEIN"/>
    <property type="match status" value="1"/>
</dbReference>
<organism evidence="2 3">
    <name type="scientific">Massariosphaeria phaeospora</name>
    <dbReference type="NCBI Taxonomy" id="100035"/>
    <lineage>
        <taxon>Eukaryota</taxon>
        <taxon>Fungi</taxon>
        <taxon>Dikarya</taxon>
        <taxon>Ascomycota</taxon>
        <taxon>Pezizomycotina</taxon>
        <taxon>Dothideomycetes</taxon>
        <taxon>Pleosporomycetidae</taxon>
        <taxon>Pleosporales</taxon>
        <taxon>Pleosporales incertae sedis</taxon>
        <taxon>Massariosphaeria</taxon>
    </lineage>
</organism>
<evidence type="ECO:0000256" key="1">
    <source>
        <dbReference type="SAM" id="SignalP"/>
    </source>
</evidence>
<comment type="caution">
    <text evidence="2">The sequence shown here is derived from an EMBL/GenBank/DDBJ whole genome shotgun (WGS) entry which is preliminary data.</text>
</comment>
<proteinExistence type="predicted"/>
<evidence type="ECO:0008006" key="4">
    <source>
        <dbReference type="Google" id="ProtNLM"/>
    </source>
</evidence>
<evidence type="ECO:0000313" key="2">
    <source>
        <dbReference type="EMBL" id="KAF2868811.1"/>
    </source>
</evidence>
<dbReference type="Proteomes" id="UP000481861">
    <property type="component" value="Unassembled WGS sequence"/>
</dbReference>
<dbReference type="OrthoDB" id="152248at2759"/>
<feature type="signal peptide" evidence="1">
    <location>
        <begin position="1"/>
        <end position="24"/>
    </location>
</feature>
<dbReference type="InterPro" id="IPR025649">
    <property type="entry name" value="DUF4360"/>
</dbReference>
<dbReference type="Pfam" id="PF14273">
    <property type="entry name" value="DUF4360"/>
    <property type="match status" value="1"/>
</dbReference>
<dbReference type="AlphaFoldDB" id="A0A7C8I5Q4"/>
<accession>A0A7C8I5Q4</accession>
<reference evidence="2 3" key="1">
    <citation type="submission" date="2020-01" db="EMBL/GenBank/DDBJ databases">
        <authorList>
            <consortium name="DOE Joint Genome Institute"/>
            <person name="Haridas S."/>
            <person name="Albert R."/>
            <person name="Binder M."/>
            <person name="Bloem J."/>
            <person name="Labutti K."/>
            <person name="Salamov A."/>
            <person name="Andreopoulos B."/>
            <person name="Baker S.E."/>
            <person name="Barry K."/>
            <person name="Bills G."/>
            <person name="Bluhm B.H."/>
            <person name="Cannon C."/>
            <person name="Castanera R."/>
            <person name="Culley D.E."/>
            <person name="Daum C."/>
            <person name="Ezra D."/>
            <person name="Gonzalez J.B."/>
            <person name="Henrissat B."/>
            <person name="Kuo A."/>
            <person name="Liang C."/>
            <person name="Lipzen A."/>
            <person name="Lutzoni F."/>
            <person name="Magnuson J."/>
            <person name="Mondo S."/>
            <person name="Nolan M."/>
            <person name="Ohm R."/>
            <person name="Pangilinan J."/>
            <person name="Park H.-J.H."/>
            <person name="Ramirez L."/>
            <person name="Alfaro M."/>
            <person name="Sun H."/>
            <person name="Tritt A."/>
            <person name="Yoshinaga Y."/>
            <person name="Zwiers L.-H.L."/>
            <person name="Turgeon B.G."/>
            <person name="Goodwin S.B."/>
            <person name="Spatafora J.W."/>
            <person name="Crous P.W."/>
            <person name="Grigoriev I.V."/>
        </authorList>
    </citation>
    <scope>NUCLEOTIDE SEQUENCE [LARGE SCALE GENOMIC DNA]</scope>
    <source>
        <strain evidence="2 3">CBS 611.86</strain>
    </source>
</reference>
<dbReference type="EMBL" id="JAADJZ010000018">
    <property type="protein sequence ID" value="KAF2868811.1"/>
    <property type="molecule type" value="Genomic_DNA"/>
</dbReference>